<accession>A0A1T2KXQ8</accession>
<proteinExistence type="predicted"/>
<dbReference type="PANTHER" id="PTHR12149:SF8">
    <property type="entry name" value="PROTEIN-RIBULOSAMINE 3-KINASE"/>
    <property type="match status" value="1"/>
</dbReference>
<dbReference type="Proteomes" id="UP000190896">
    <property type="component" value="Unassembled WGS sequence"/>
</dbReference>
<name>A0A1T2KXQ8_9GAMM</name>
<dbReference type="AlphaFoldDB" id="A0A1T2KXQ8"/>
<dbReference type="PANTHER" id="PTHR12149">
    <property type="entry name" value="FRUCTOSAMINE 3 KINASE-RELATED PROTEIN"/>
    <property type="match status" value="1"/>
</dbReference>
<keyword evidence="2" id="KW-1185">Reference proteome</keyword>
<sequence>MGFQLGLAAENGFGRDFYAAYRESHPLDPGYSSRKHLYNLYHILNHANIFGAAMSPRHRA</sequence>
<evidence type="ECO:0000313" key="1">
    <source>
        <dbReference type="EMBL" id="OOZ37612.1"/>
    </source>
</evidence>
<dbReference type="InterPro" id="IPR016477">
    <property type="entry name" value="Fructo-/Ketosamine-3-kinase"/>
</dbReference>
<dbReference type="Pfam" id="PF03881">
    <property type="entry name" value="Fructosamin_kin"/>
    <property type="match status" value="1"/>
</dbReference>
<reference evidence="1 2" key="1">
    <citation type="submission" date="2016-11" db="EMBL/GenBank/DDBJ databases">
        <title>Mixed transmission modes and dynamic genome evolution in an obligate animal-bacterial symbiosis.</title>
        <authorList>
            <person name="Russell S.L."/>
            <person name="Corbett-Detig R.B."/>
            <person name="Cavanaugh C.M."/>
        </authorList>
    </citation>
    <scope>NUCLEOTIDE SEQUENCE [LARGE SCALE GENOMIC DNA]</scope>
    <source>
        <strain evidence="1">Se-Cadez</strain>
    </source>
</reference>
<dbReference type="EMBL" id="MPRJ01000006">
    <property type="protein sequence ID" value="OOZ37612.1"/>
    <property type="molecule type" value="Genomic_DNA"/>
</dbReference>
<comment type="caution">
    <text evidence="1">The sequence shown here is derived from an EMBL/GenBank/DDBJ whole genome shotgun (WGS) entry which is preliminary data.</text>
</comment>
<organism evidence="1 2">
    <name type="scientific">Solemya velesiana gill symbiont</name>
    <dbReference type="NCBI Taxonomy" id="1918948"/>
    <lineage>
        <taxon>Bacteria</taxon>
        <taxon>Pseudomonadati</taxon>
        <taxon>Pseudomonadota</taxon>
        <taxon>Gammaproteobacteria</taxon>
        <taxon>sulfur-oxidizing symbionts</taxon>
    </lineage>
</organism>
<evidence type="ECO:0008006" key="3">
    <source>
        <dbReference type="Google" id="ProtNLM"/>
    </source>
</evidence>
<dbReference type="Gene3D" id="3.90.1200.10">
    <property type="match status" value="1"/>
</dbReference>
<gene>
    <name evidence="1" type="ORF">BOW51_01570</name>
</gene>
<protein>
    <recommendedName>
        <fullName evidence="3">Fructosamine kinase family protein</fullName>
    </recommendedName>
</protein>
<evidence type="ECO:0000313" key="2">
    <source>
        <dbReference type="Proteomes" id="UP000190896"/>
    </source>
</evidence>